<reference evidence="2 3" key="1">
    <citation type="submission" date="2019-05" db="EMBL/GenBank/DDBJ databases">
        <title>Another draft genome of Portunus trituberculatus and its Hox gene families provides insights of decapod evolution.</title>
        <authorList>
            <person name="Jeong J.-H."/>
            <person name="Song I."/>
            <person name="Kim S."/>
            <person name="Choi T."/>
            <person name="Kim D."/>
            <person name="Ryu S."/>
            <person name="Kim W."/>
        </authorList>
    </citation>
    <scope>NUCLEOTIDE SEQUENCE [LARGE SCALE GENOMIC DNA]</scope>
    <source>
        <tissue evidence="2">Muscle</tissue>
    </source>
</reference>
<evidence type="ECO:0000313" key="2">
    <source>
        <dbReference type="EMBL" id="MPD01980.1"/>
    </source>
</evidence>
<evidence type="ECO:0000256" key="1">
    <source>
        <dbReference type="SAM" id="MobiDB-lite"/>
    </source>
</evidence>
<feature type="compositionally biased region" description="Pro residues" evidence="1">
    <location>
        <begin position="31"/>
        <end position="42"/>
    </location>
</feature>
<proteinExistence type="predicted"/>
<feature type="region of interest" description="Disordered" evidence="1">
    <location>
        <begin position="22"/>
        <end position="49"/>
    </location>
</feature>
<keyword evidence="3" id="KW-1185">Reference proteome</keyword>
<protein>
    <submittedName>
        <fullName evidence="2">Uncharacterized protein</fullName>
    </submittedName>
</protein>
<dbReference type="Proteomes" id="UP000324222">
    <property type="component" value="Unassembled WGS sequence"/>
</dbReference>
<organism evidence="2 3">
    <name type="scientific">Portunus trituberculatus</name>
    <name type="common">Swimming crab</name>
    <name type="synonym">Neptunus trituberculatus</name>
    <dbReference type="NCBI Taxonomy" id="210409"/>
    <lineage>
        <taxon>Eukaryota</taxon>
        <taxon>Metazoa</taxon>
        <taxon>Ecdysozoa</taxon>
        <taxon>Arthropoda</taxon>
        <taxon>Crustacea</taxon>
        <taxon>Multicrustacea</taxon>
        <taxon>Malacostraca</taxon>
        <taxon>Eumalacostraca</taxon>
        <taxon>Eucarida</taxon>
        <taxon>Decapoda</taxon>
        <taxon>Pleocyemata</taxon>
        <taxon>Brachyura</taxon>
        <taxon>Eubrachyura</taxon>
        <taxon>Portunoidea</taxon>
        <taxon>Portunidae</taxon>
        <taxon>Portuninae</taxon>
        <taxon>Portunus</taxon>
    </lineage>
</organism>
<gene>
    <name evidence="2" type="ORF">E2C01_097533</name>
</gene>
<comment type="caution">
    <text evidence="2">The sequence shown here is derived from an EMBL/GenBank/DDBJ whole genome shotgun (WGS) entry which is preliminary data.</text>
</comment>
<accession>A0A5B7K4N9</accession>
<name>A0A5B7K4N9_PORTR</name>
<dbReference type="EMBL" id="VSRR010129433">
    <property type="protein sequence ID" value="MPD01980.1"/>
    <property type="molecule type" value="Genomic_DNA"/>
</dbReference>
<evidence type="ECO:0000313" key="3">
    <source>
        <dbReference type="Proteomes" id="UP000324222"/>
    </source>
</evidence>
<dbReference type="AlphaFoldDB" id="A0A5B7K4N9"/>
<sequence length="108" mass="11572">MEAVLCRLGELSCAGDFRGRLANTSSSSSPTLPPSSGPPPSFPGTKAPVSHTNHSGVLYLFGHSVDVRECFASKCDRLSERYDAVEPKDTMKLVGISKVRNEMVQCGN</sequence>